<sequence>MAKENDSQFTQISPSMNITGDLSGSSDIRIAGKIKGNIETTGDVVIENSGFVEGVIKSKNATIAGKINGDIECSEKLVLESKSLFIGNIKTKLLVIECGAKLSGNCQVSTEKEAEPVKK</sequence>
<dbReference type="Pfam" id="PF04519">
    <property type="entry name" value="Bactofilin"/>
    <property type="match status" value="1"/>
</dbReference>
<comment type="similarity">
    <text evidence="1">Belongs to the bactofilin family.</text>
</comment>
<accession>A0ABX5LLY5</accession>
<dbReference type="InterPro" id="IPR007607">
    <property type="entry name" value="BacA/B"/>
</dbReference>
<keyword evidence="4" id="KW-1185">Reference proteome</keyword>
<proteinExistence type="inferred from homology"/>
<evidence type="ECO:0000256" key="2">
    <source>
        <dbReference type="SAM" id="MobiDB-lite"/>
    </source>
</evidence>
<name>A0ABX5LLY5_9BACT</name>
<dbReference type="PANTHER" id="PTHR35024:SF4">
    <property type="entry name" value="POLYMER-FORMING CYTOSKELETAL PROTEIN"/>
    <property type="match status" value="1"/>
</dbReference>
<organism evidence="3 4">
    <name type="scientific">Hallerella porci</name>
    <dbReference type="NCBI Taxonomy" id="1945871"/>
    <lineage>
        <taxon>Bacteria</taxon>
        <taxon>Pseudomonadati</taxon>
        <taxon>Fibrobacterota</taxon>
        <taxon>Fibrobacteria</taxon>
        <taxon>Fibrobacterales</taxon>
        <taxon>Fibrobacteraceae</taxon>
        <taxon>Hallerella</taxon>
    </lineage>
</organism>
<reference evidence="3 4" key="1">
    <citation type="submission" date="2018-05" db="EMBL/GenBank/DDBJ databases">
        <title>Animal gut microbial communities from fecal samples from Wisconsin, USA.</title>
        <authorList>
            <person name="Neumann A."/>
        </authorList>
    </citation>
    <scope>NUCLEOTIDE SEQUENCE [LARGE SCALE GENOMIC DNA]</scope>
    <source>
        <strain evidence="3 4">UWS4</strain>
    </source>
</reference>
<evidence type="ECO:0000313" key="3">
    <source>
        <dbReference type="EMBL" id="PWL01132.1"/>
    </source>
</evidence>
<feature type="compositionally biased region" description="Polar residues" evidence="2">
    <location>
        <begin position="7"/>
        <end position="24"/>
    </location>
</feature>
<protein>
    <submittedName>
        <fullName evidence="3">Cytoskeletal protein CcmA (Bactofilin family)</fullName>
    </submittedName>
</protein>
<dbReference type="PANTHER" id="PTHR35024">
    <property type="entry name" value="HYPOTHETICAL CYTOSOLIC PROTEIN"/>
    <property type="match status" value="1"/>
</dbReference>
<evidence type="ECO:0000313" key="4">
    <source>
        <dbReference type="Proteomes" id="UP000245523"/>
    </source>
</evidence>
<evidence type="ECO:0000256" key="1">
    <source>
        <dbReference type="ARBA" id="ARBA00044755"/>
    </source>
</evidence>
<gene>
    <name evidence="3" type="ORF">B0H50_1115</name>
</gene>
<feature type="region of interest" description="Disordered" evidence="2">
    <location>
        <begin position="1"/>
        <end position="24"/>
    </location>
</feature>
<dbReference type="Proteomes" id="UP000245523">
    <property type="component" value="Unassembled WGS sequence"/>
</dbReference>
<comment type="caution">
    <text evidence="3">The sequence shown here is derived from an EMBL/GenBank/DDBJ whole genome shotgun (WGS) entry which is preliminary data.</text>
</comment>
<dbReference type="RefSeq" id="WP_109587465.1">
    <property type="nucleotide sequence ID" value="NZ_QGHD01000011.1"/>
</dbReference>
<dbReference type="EMBL" id="QGHD01000011">
    <property type="protein sequence ID" value="PWL01132.1"/>
    <property type="molecule type" value="Genomic_DNA"/>
</dbReference>